<keyword evidence="3" id="KW-1133">Transmembrane helix</keyword>
<dbReference type="GO" id="GO:0016887">
    <property type="term" value="F:ATP hydrolysis activity"/>
    <property type="evidence" value="ECO:0007669"/>
    <property type="project" value="InterPro"/>
</dbReference>
<name>A0A6C0EJI0_9ZZZZ</name>
<dbReference type="Pfam" id="PF00004">
    <property type="entry name" value="AAA"/>
    <property type="match status" value="2"/>
</dbReference>
<dbReference type="InterPro" id="IPR003959">
    <property type="entry name" value="ATPase_AAA_core"/>
</dbReference>
<dbReference type="GO" id="GO:0005524">
    <property type="term" value="F:ATP binding"/>
    <property type="evidence" value="ECO:0007669"/>
    <property type="project" value="InterPro"/>
</dbReference>
<keyword evidence="3" id="KW-0812">Transmembrane</keyword>
<dbReference type="InterPro" id="IPR003960">
    <property type="entry name" value="ATPase_AAA_CS"/>
</dbReference>
<comment type="similarity">
    <text evidence="1">Belongs to the AAA ATPase family. BCS1 subfamily.</text>
</comment>
<dbReference type="AlphaFoldDB" id="A0A6C0EJI0"/>
<organism evidence="5">
    <name type="scientific">viral metagenome</name>
    <dbReference type="NCBI Taxonomy" id="1070528"/>
    <lineage>
        <taxon>unclassified sequences</taxon>
        <taxon>metagenomes</taxon>
        <taxon>organismal metagenomes</taxon>
    </lineage>
</organism>
<feature type="domain" description="AAA+ ATPase" evidence="4">
    <location>
        <begin position="237"/>
        <end position="441"/>
    </location>
</feature>
<protein>
    <recommendedName>
        <fullName evidence="4">AAA+ ATPase domain-containing protein</fullName>
    </recommendedName>
</protein>
<sequence length="493" mass="56820">MTIFAVKDSGGGSMMTLVWSIIALTIFDYIFKSLPTIVATVGEVIRHKYKKSAIIPTISPAIKSRIVFERFYTQKSDDNITDAILNYVCKQDEAMDLVYNHFYLVNKEDVFELTKDLSVKVIAKTFSKEGNLLSLKFEVFSYTWSLTKMKKWVNKINKEYEIEKKNKFGDKRYFFDEYIPERNIGMPVAPHLFFTMTEFHTNKSLSNTYGKHLRIVKERVDLFVNHPEWYEEKGIPHTLGLLLHGPPGTGKTSLIKAIANDTERHIFNIKLRDTTLPEQLNDLFYNENVKLKVGMNMNQTVVVPLNKRIYVIEDIDCLTDIVLERSLATEKEKDNDSDGEEEQKINERFTRIDEPNEYSCGSYSKKGLSERQIFGSTAVKDKKKNQEERKLTLSFILNLLDGVLETPGRILVMTSNYPDRLDKALIRPGRVDINLHLGYCDDNMIKEMFEGFFGSTKHKFASLTSKEFTPAKVQAILCNNFNDPVKAYEEICA</sequence>
<evidence type="ECO:0000256" key="2">
    <source>
        <dbReference type="SAM" id="MobiDB-lite"/>
    </source>
</evidence>
<evidence type="ECO:0000259" key="4">
    <source>
        <dbReference type="SMART" id="SM00382"/>
    </source>
</evidence>
<dbReference type="InterPro" id="IPR027417">
    <property type="entry name" value="P-loop_NTPase"/>
</dbReference>
<feature type="transmembrane region" description="Helical" evidence="3">
    <location>
        <begin position="12"/>
        <end position="31"/>
    </location>
</feature>
<dbReference type="SMART" id="SM00382">
    <property type="entry name" value="AAA"/>
    <property type="match status" value="1"/>
</dbReference>
<accession>A0A6C0EJI0</accession>
<dbReference type="InterPro" id="IPR050747">
    <property type="entry name" value="Mitochondrial_chaperone_BCS1"/>
</dbReference>
<dbReference type="PANTHER" id="PTHR23070">
    <property type="entry name" value="BCS1 AAA-TYPE ATPASE"/>
    <property type="match status" value="1"/>
</dbReference>
<dbReference type="SUPFAM" id="SSF52540">
    <property type="entry name" value="P-loop containing nucleoside triphosphate hydrolases"/>
    <property type="match status" value="1"/>
</dbReference>
<dbReference type="EMBL" id="MN738876">
    <property type="protein sequence ID" value="QHT29326.1"/>
    <property type="molecule type" value="Genomic_DNA"/>
</dbReference>
<proteinExistence type="inferred from homology"/>
<evidence type="ECO:0000313" key="5">
    <source>
        <dbReference type="EMBL" id="QHT29326.1"/>
    </source>
</evidence>
<evidence type="ECO:0000256" key="1">
    <source>
        <dbReference type="ARBA" id="ARBA00007448"/>
    </source>
</evidence>
<evidence type="ECO:0000256" key="3">
    <source>
        <dbReference type="SAM" id="Phobius"/>
    </source>
</evidence>
<keyword evidence="3" id="KW-0472">Membrane</keyword>
<dbReference type="Gene3D" id="3.40.50.300">
    <property type="entry name" value="P-loop containing nucleotide triphosphate hydrolases"/>
    <property type="match status" value="1"/>
</dbReference>
<feature type="region of interest" description="Disordered" evidence="2">
    <location>
        <begin position="329"/>
        <end position="349"/>
    </location>
</feature>
<dbReference type="PROSITE" id="PS00674">
    <property type="entry name" value="AAA"/>
    <property type="match status" value="1"/>
</dbReference>
<dbReference type="InterPro" id="IPR003593">
    <property type="entry name" value="AAA+_ATPase"/>
</dbReference>
<reference evidence="5" key="1">
    <citation type="journal article" date="2020" name="Nature">
        <title>Giant virus diversity and host interactions through global metagenomics.</title>
        <authorList>
            <person name="Schulz F."/>
            <person name="Roux S."/>
            <person name="Paez-Espino D."/>
            <person name="Jungbluth S."/>
            <person name="Walsh D.A."/>
            <person name="Denef V.J."/>
            <person name="McMahon K.D."/>
            <person name="Konstantinidis K.T."/>
            <person name="Eloe-Fadrosh E.A."/>
            <person name="Kyrpides N.C."/>
            <person name="Woyke T."/>
        </authorList>
    </citation>
    <scope>NUCLEOTIDE SEQUENCE</scope>
    <source>
        <strain evidence="5">GVMAG-M-3300005589-24</strain>
    </source>
</reference>